<dbReference type="AlphaFoldDB" id="A0A5R8KGM1"/>
<comment type="caution">
    <text evidence="1">The sequence shown here is derived from an EMBL/GenBank/DDBJ whole genome shotgun (WGS) entry which is preliminary data.</text>
</comment>
<dbReference type="Proteomes" id="UP000306196">
    <property type="component" value="Unassembled WGS sequence"/>
</dbReference>
<reference evidence="1 2" key="1">
    <citation type="submission" date="2019-05" db="EMBL/GenBank/DDBJ databases">
        <title>Verrucobacter flavum gen. nov., sp. nov. a new member of the family Verrucomicrobiaceae.</title>
        <authorList>
            <person name="Szuroczki S."/>
            <person name="Abbaszade G."/>
            <person name="Szabo A."/>
            <person name="Felfoldi T."/>
            <person name="Schumann P."/>
            <person name="Boka K."/>
            <person name="Keki Z."/>
            <person name="Toumi M."/>
            <person name="Toth E."/>
        </authorList>
    </citation>
    <scope>NUCLEOTIDE SEQUENCE [LARGE SCALE GENOMIC DNA]</scope>
    <source>
        <strain evidence="1 2">MG-N-17</strain>
    </source>
</reference>
<protein>
    <submittedName>
        <fullName evidence="1">Uncharacterized protein</fullName>
    </submittedName>
</protein>
<name>A0A5R8KGM1_9BACT</name>
<accession>A0A5R8KGM1</accession>
<gene>
    <name evidence="1" type="ORF">FEM03_08000</name>
</gene>
<proteinExistence type="predicted"/>
<dbReference type="RefSeq" id="WP_138085670.1">
    <property type="nucleotide sequence ID" value="NZ_VAUV01000005.1"/>
</dbReference>
<sequence length="431" mass="47267">MKPSAAITVPKGANLAVRCHDVVSTLGTKQVADFDQLVIIGLAVRLALHLQSASSVPYDLLKQIALHLLHIPPTVLPAVVNCLADAEYLRVDKQGQTIRAVVPTVPFFEDLFGDMGAYAGNLQMSEPEQITLAMIDRLAKSPTDRSVYFDMGAEKKLVQRMLDVGSQGGYVIEKRSRGKDILLSPVYFPENYEAFADLTAAKGGGVVSGAIEKLSRNQGWPLNLISKNSAVGDEHLSQDELTVIKAIATEGFTSPPSIKTTHSGQNFFLFTPKPGLTTITPSKRHVFEAAMALVSAVRQGQLLPEEYAIRNPVALLSALLDRKRLRANTEAFEQYKCLATLRVGRLKPAGGSWFNFELIENPDNLEAVKMAIQLVRGEQVSHAPDPEILMAFHKGQEFTDSLLGRRLLAEQEILNIDPGMQDEIDNYLLQI</sequence>
<dbReference type="EMBL" id="VAUV01000005">
    <property type="protein sequence ID" value="TLD71458.1"/>
    <property type="molecule type" value="Genomic_DNA"/>
</dbReference>
<keyword evidence="2" id="KW-1185">Reference proteome</keyword>
<evidence type="ECO:0000313" key="2">
    <source>
        <dbReference type="Proteomes" id="UP000306196"/>
    </source>
</evidence>
<dbReference type="OrthoDB" id="7783360at2"/>
<organism evidence="1 2">
    <name type="scientific">Phragmitibacter flavus</name>
    <dbReference type="NCBI Taxonomy" id="2576071"/>
    <lineage>
        <taxon>Bacteria</taxon>
        <taxon>Pseudomonadati</taxon>
        <taxon>Verrucomicrobiota</taxon>
        <taxon>Verrucomicrobiia</taxon>
        <taxon>Verrucomicrobiales</taxon>
        <taxon>Verrucomicrobiaceae</taxon>
        <taxon>Phragmitibacter</taxon>
    </lineage>
</organism>
<evidence type="ECO:0000313" key="1">
    <source>
        <dbReference type="EMBL" id="TLD71458.1"/>
    </source>
</evidence>